<dbReference type="RefSeq" id="WP_221632705.1">
    <property type="nucleotide sequence ID" value="NZ_BAAAKX010000008.1"/>
</dbReference>
<dbReference type="InterPro" id="IPR047990">
    <property type="entry name" value="DLW39-like"/>
</dbReference>
<proteinExistence type="predicted"/>
<name>A0A542Z7N1_9MICO</name>
<dbReference type="EMBL" id="VFOQ01000003">
    <property type="protein sequence ID" value="TQL56314.1"/>
    <property type="molecule type" value="Genomic_DNA"/>
</dbReference>
<gene>
    <name evidence="1" type="ORF">FB474_3929</name>
</gene>
<dbReference type="NCBIfam" id="NF038356">
    <property type="entry name" value="actino_DLW39"/>
    <property type="match status" value="1"/>
</dbReference>
<dbReference type="Proteomes" id="UP000319514">
    <property type="component" value="Unassembled WGS sequence"/>
</dbReference>
<accession>A0A542Z7N1</accession>
<protein>
    <submittedName>
        <fullName evidence="1">Uncharacterized protein</fullName>
    </submittedName>
</protein>
<dbReference type="AlphaFoldDB" id="A0A542Z7N1"/>
<sequence>MKKFLLLLATVFGALAIQKKLKAQKAEQELWAEATDQPGTL</sequence>
<evidence type="ECO:0000313" key="2">
    <source>
        <dbReference type="Proteomes" id="UP000319514"/>
    </source>
</evidence>
<organism evidence="1 2">
    <name type="scientific">Oryzihumus leptocrescens</name>
    <dbReference type="NCBI Taxonomy" id="297536"/>
    <lineage>
        <taxon>Bacteria</taxon>
        <taxon>Bacillati</taxon>
        <taxon>Actinomycetota</taxon>
        <taxon>Actinomycetes</taxon>
        <taxon>Micrococcales</taxon>
        <taxon>Intrasporangiaceae</taxon>
        <taxon>Oryzihumus</taxon>
    </lineage>
</organism>
<comment type="caution">
    <text evidence="1">The sequence shown here is derived from an EMBL/GenBank/DDBJ whole genome shotgun (WGS) entry which is preliminary data.</text>
</comment>
<reference evidence="1 2" key="1">
    <citation type="submission" date="2019-06" db="EMBL/GenBank/DDBJ databases">
        <title>Sequencing the genomes of 1000 actinobacteria strains.</title>
        <authorList>
            <person name="Klenk H.-P."/>
        </authorList>
    </citation>
    <scope>NUCLEOTIDE SEQUENCE [LARGE SCALE GENOMIC DNA]</scope>
    <source>
        <strain evidence="1 2">DSM 18082</strain>
    </source>
</reference>
<evidence type="ECO:0000313" key="1">
    <source>
        <dbReference type="EMBL" id="TQL56314.1"/>
    </source>
</evidence>
<keyword evidence="2" id="KW-1185">Reference proteome</keyword>